<dbReference type="AlphaFoldDB" id="A0A414SKF1"/>
<sequence>MLDHYEWKSKIYLYPPDKINDIYYKVCCYWNAKTEMYDSILADSYLYDSAYISNPKLRGYSAEYSRQIFLFCQHVLICECEKPFDETLWKHINNNKYSARQWIKEYERMVSSGELDFIEKYKN</sequence>
<dbReference type="Proteomes" id="UP000284220">
    <property type="component" value="Unassembled WGS sequence"/>
</dbReference>
<organism evidence="1 2">
    <name type="scientific">Blautia obeum</name>
    <dbReference type="NCBI Taxonomy" id="40520"/>
    <lineage>
        <taxon>Bacteria</taxon>
        <taxon>Bacillati</taxon>
        <taxon>Bacillota</taxon>
        <taxon>Clostridia</taxon>
        <taxon>Lachnospirales</taxon>
        <taxon>Lachnospiraceae</taxon>
        <taxon>Blautia</taxon>
    </lineage>
</organism>
<evidence type="ECO:0000313" key="1">
    <source>
        <dbReference type="EMBL" id="RHG20063.1"/>
    </source>
</evidence>
<evidence type="ECO:0000313" key="2">
    <source>
        <dbReference type="Proteomes" id="UP000284220"/>
    </source>
</evidence>
<name>A0A414SKF1_9FIRM</name>
<protein>
    <submittedName>
        <fullName evidence="1">Uncharacterized protein</fullName>
    </submittedName>
</protein>
<reference evidence="1 2" key="1">
    <citation type="submission" date="2018-08" db="EMBL/GenBank/DDBJ databases">
        <title>A genome reference for cultivated species of the human gut microbiota.</title>
        <authorList>
            <person name="Zou Y."/>
            <person name="Xue W."/>
            <person name="Luo G."/>
        </authorList>
    </citation>
    <scope>NUCLEOTIDE SEQUENCE [LARGE SCALE GENOMIC DNA]</scope>
    <source>
        <strain evidence="1 2">AM22-9LB</strain>
    </source>
</reference>
<comment type="caution">
    <text evidence="1">The sequence shown here is derived from an EMBL/GenBank/DDBJ whole genome shotgun (WGS) entry which is preliminary data.</text>
</comment>
<dbReference type="EMBL" id="QRHZ01000001">
    <property type="protein sequence ID" value="RHG20063.1"/>
    <property type="molecule type" value="Genomic_DNA"/>
</dbReference>
<proteinExistence type="predicted"/>
<accession>A0A414SKF1</accession>
<dbReference type="RefSeq" id="WP_118197385.1">
    <property type="nucleotide sequence ID" value="NZ_QRHZ01000001.1"/>
</dbReference>
<gene>
    <name evidence="1" type="ORF">DW272_02330</name>
</gene>